<dbReference type="InterPro" id="IPR025579">
    <property type="entry name" value="DUF4357"/>
</dbReference>
<feature type="region of interest" description="Disordered" evidence="1">
    <location>
        <begin position="292"/>
        <end position="314"/>
    </location>
</feature>
<proteinExistence type="predicted"/>
<dbReference type="EMBL" id="SOFF01000028">
    <property type="protein sequence ID" value="TFB90014.1"/>
    <property type="molecule type" value="Genomic_DNA"/>
</dbReference>
<evidence type="ECO:0000259" key="2">
    <source>
        <dbReference type="Pfam" id="PF14267"/>
    </source>
</evidence>
<dbReference type="Pfam" id="PF14267">
    <property type="entry name" value="DUF4357"/>
    <property type="match status" value="1"/>
</dbReference>
<dbReference type="AlphaFoldDB" id="A0A1H8KEQ8"/>
<evidence type="ECO:0000313" key="4">
    <source>
        <dbReference type="Proteomes" id="UP000297654"/>
    </source>
</evidence>
<dbReference type="CDD" id="cd10447">
    <property type="entry name" value="GIY-YIG_unchar_2"/>
    <property type="match status" value="1"/>
</dbReference>
<dbReference type="OrthoDB" id="2656488at2"/>
<dbReference type="STRING" id="1424661.SAMN05216281_11911"/>
<evidence type="ECO:0000256" key="1">
    <source>
        <dbReference type="SAM" id="MobiDB-lite"/>
    </source>
</evidence>
<keyword evidence="4" id="KW-1185">Reference proteome</keyword>
<gene>
    <name evidence="3" type="ORF">E3O10_07515</name>
</gene>
<organism evidence="3 4">
    <name type="scientific">Cryobacterium luteum</name>
    <dbReference type="NCBI Taxonomy" id="1424661"/>
    <lineage>
        <taxon>Bacteria</taxon>
        <taxon>Bacillati</taxon>
        <taxon>Actinomycetota</taxon>
        <taxon>Actinomycetes</taxon>
        <taxon>Micrococcales</taxon>
        <taxon>Microbacteriaceae</taxon>
        <taxon>Cryobacterium</taxon>
    </lineage>
</organism>
<dbReference type="Proteomes" id="UP000297654">
    <property type="component" value="Unassembled WGS sequence"/>
</dbReference>
<dbReference type="RefSeq" id="WP_092111904.1">
    <property type="nucleotide sequence ID" value="NZ_FOCN01000019.1"/>
</dbReference>
<comment type="caution">
    <text evidence="3">The sequence shown here is derived from an EMBL/GenBank/DDBJ whole genome shotgun (WGS) entry which is preliminary data.</text>
</comment>
<protein>
    <submittedName>
        <fullName evidence="3">GIY-YIG nuclease family protein</fullName>
    </submittedName>
</protein>
<evidence type="ECO:0000313" key="3">
    <source>
        <dbReference type="EMBL" id="TFB90014.1"/>
    </source>
</evidence>
<feature type="compositionally biased region" description="Polar residues" evidence="1">
    <location>
        <begin position="305"/>
        <end position="314"/>
    </location>
</feature>
<sequence length="314" mass="33592">MVTSGKSVRLFLVDGTPGGLVTAEIMNWTGHLLAGPRSDLLSLLRREEARRTGVYLLLGDAPDSVGGIQVYVGEGDDISVRLTSHAREKDFWERAVLLTSKDANLTKAHARYLESRFLQIARDAQRSEIVNGTAPPLIALPEADVSDMEYFIAQALIALPVLGVNVLRVTTVTAGDPVSAGQARVAESAPQFTMEQPREGLTAHATEVDGEFTVLSGSHARRKQVGGGSYKGLRERLEKDGTIDTTTDPAIFTKNQVFASPSAAAAVVAGRSANGRTSWVENDTGLTYGAWQNRGLDDPAVGAQTPKTASETKY</sequence>
<reference evidence="3 4" key="1">
    <citation type="submission" date="2019-03" db="EMBL/GenBank/DDBJ databases">
        <title>Genomics of glacier-inhabiting Cryobacterium strains.</title>
        <authorList>
            <person name="Liu Q."/>
            <person name="Xin Y.-H."/>
        </authorList>
    </citation>
    <scope>NUCLEOTIDE SEQUENCE [LARGE SCALE GENOMIC DNA]</scope>
    <source>
        <strain evidence="3 4">Hh15</strain>
    </source>
</reference>
<accession>A0A1H8KEQ8</accession>
<feature type="domain" description="DUF4357" evidence="2">
    <location>
        <begin position="234"/>
        <end position="285"/>
    </location>
</feature>
<name>A0A1H8KEQ8_9MICO</name>